<reference evidence="2" key="1">
    <citation type="submission" date="2022-11" db="UniProtKB">
        <authorList>
            <consortium name="WormBaseParasite"/>
        </authorList>
    </citation>
    <scope>IDENTIFICATION</scope>
</reference>
<name>A0AC34QMX1_9BILA</name>
<dbReference type="WBParaSite" id="JU765_v2.g17703.t2">
    <property type="protein sequence ID" value="JU765_v2.g17703.t2"/>
    <property type="gene ID" value="JU765_v2.g17703"/>
</dbReference>
<protein>
    <submittedName>
        <fullName evidence="2">RanBD1 domain-containing protein</fullName>
    </submittedName>
</protein>
<accession>A0AC34QMX1</accession>
<evidence type="ECO:0000313" key="1">
    <source>
        <dbReference type="Proteomes" id="UP000887576"/>
    </source>
</evidence>
<organism evidence="1 2">
    <name type="scientific">Panagrolaimus sp. JU765</name>
    <dbReference type="NCBI Taxonomy" id="591449"/>
    <lineage>
        <taxon>Eukaryota</taxon>
        <taxon>Metazoa</taxon>
        <taxon>Ecdysozoa</taxon>
        <taxon>Nematoda</taxon>
        <taxon>Chromadorea</taxon>
        <taxon>Rhabditida</taxon>
        <taxon>Tylenchina</taxon>
        <taxon>Panagrolaimomorpha</taxon>
        <taxon>Panagrolaimoidea</taxon>
        <taxon>Panagrolaimidae</taxon>
        <taxon>Panagrolaimus</taxon>
    </lineage>
</organism>
<evidence type="ECO:0000313" key="2">
    <source>
        <dbReference type="WBParaSite" id="JU765_v2.g17703.t2"/>
    </source>
</evidence>
<sequence length="290" mass="31988">MPREFYFKYFIVPKIFIIMASQKASFAAAASQLWNQNKTVVGNKSFNINLKTGNESEEKKSIESEAPKSGFVFGANLSSRTTQAINKNDDKPKSAAEILQNFTKQSNPTGFISLPSPDASTSASWLKAPVEDKSKSEDDEPVVEKPITGEEDEENLFQAPCKIFQSLGSQKVLINSPLFQEMVFEAVSEKRLKISARAPDVDLPQLFLIQATPAHIGQLTALMRKKLGKDEISALENVTVPRKRRAEGHEAGDTKKVPNSNEKNDKEDEATDEDSENNSGEEDDGSVNDS</sequence>
<dbReference type="Proteomes" id="UP000887576">
    <property type="component" value="Unplaced"/>
</dbReference>
<proteinExistence type="predicted"/>